<proteinExistence type="predicted"/>
<sequence>MAAAAMPGKQSSLAAALVASTAVATLIIVSFNRRRARQLLARAKHAKRHRALEDGVLSLARRAAEFASSSDSWWLGWRRSGAPTLRIVPPEAVGISSARLTQITRWSDGWVAAGKLPGMLTMIARHGQVCYMHSSGYADVATKQPLTERTLMRMYSMTKPVVSVAAMILYERGLFQLDEPISKHLRCFARPVVMLDDGTTEPANREITFRDLLTHTSGLSYGDSDNRVDEMYEEAGCGWDMPNKMTLEEFVERLATLPLAFQPGFSWRYSYSTDVLGRLLEVLSGMPLDELLARELFEPLKMVDSGFCVPPDKLHRLAQVYEVANDEDAYEEEGATPSLKRFERFDSREQTMAPPSPLMEPQPASPPSLPELAGAAAALALVPMVVDEDQNAALPPLPPLKRSLSAPSLNECVSGGGRRGYRRGYRAWRLGAAKGAKDAEAKNGKHGEALDRAALEAALNSVKWHELPQGDEWREARLKNGGQNGNHEHEPSSREREVSASVEWFKPMDDTDAGYVKGRPKFLSGGAGVVSTAVDFSRFCQMLLNYGELDGVRILSRKTIEYMVLNHLPLDAAGRRVDIDTVATDSGFNETSFDGIGFGLGWSVMVDPVKASIISSVGEFGWGGWASTFFLVDKKEDMFVLSLAQLAPSDRYPIRRQLRCLVYQSLDE</sequence>
<feature type="domain" description="Beta-lactamase-related" evidence="2">
    <location>
        <begin position="112"/>
        <end position="326"/>
    </location>
</feature>
<feature type="region of interest" description="Disordered" evidence="1">
    <location>
        <begin position="477"/>
        <end position="498"/>
    </location>
</feature>
<dbReference type="InterPro" id="IPR001466">
    <property type="entry name" value="Beta-lactam-related"/>
</dbReference>
<dbReference type="EMBL" id="HBIZ01024272">
    <property type="protein sequence ID" value="CAE0762749.1"/>
    <property type="molecule type" value="Transcribed_RNA"/>
</dbReference>
<evidence type="ECO:0000259" key="2">
    <source>
        <dbReference type="Pfam" id="PF00144"/>
    </source>
</evidence>
<dbReference type="Gene3D" id="3.40.710.10">
    <property type="entry name" value="DD-peptidase/beta-lactamase superfamily"/>
    <property type="match status" value="2"/>
</dbReference>
<accession>A0A7S4BDV2</accession>
<name>A0A7S4BDV2_CHRCT</name>
<organism evidence="3">
    <name type="scientific">Chrysotila carterae</name>
    <name type="common">Marine alga</name>
    <name type="synonym">Syracosphaera carterae</name>
    <dbReference type="NCBI Taxonomy" id="13221"/>
    <lineage>
        <taxon>Eukaryota</taxon>
        <taxon>Haptista</taxon>
        <taxon>Haptophyta</taxon>
        <taxon>Prymnesiophyceae</taxon>
        <taxon>Isochrysidales</taxon>
        <taxon>Isochrysidaceae</taxon>
        <taxon>Chrysotila</taxon>
    </lineage>
</organism>
<protein>
    <recommendedName>
        <fullName evidence="2">Beta-lactamase-related domain-containing protein</fullName>
    </recommendedName>
</protein>
<evidence type="ECO:0000256" key="1">
    <source>
        <dbReference type="SAM" id="MobiDB-lite"/>
    </source>
</evidence>
<dbReference type="PANTHER" id="PTHR43283:SF3">
    <property type="entry name" value="BETA-LACTAMASE FAMILY PROTEIN (AFU_ORTHOLOGUE AFUA_5G07500)"/>
    <property type="match status" value="1"/>
</dbReference>
<evidence type="ECO:0000313" key="3">
    <source>
        <dbReference type="EMBL" id="CAE0762749.1"/>
    </source>
</evidence>
<feature type="compositionally biased region" description="Basic and acidic residues" evidence="1">
    <location>
        <begin position="486"/>
        <end position="498"/>
    </location>
</feature>
<dbReference type="InterPro" id="IPR012338">
    <property type="entry name" value="Beta-lactam/transpept-like"/>
</dbReference>
<dbReference type="InterPro" id="IPR050789">
    <property type="entry name" value="Diverse_Enzym_Activities"/>
</dbReference>
<dbReference type="SUPFAM" id="SSF56601">
    <property type="entry name" value="beta-lactamase/transpeptidase-like"/>
    <property type="match status" value="1"/>
</dbReference>
<gene>
    <name evidence="3" type="ORF">PCAR00345_LOCUS15361</name>
</gene>
<reference evidence="3" key="1">
    <citation type="submission" date="2021-01" db="EMBL/GenBank/DDBJ databases">
        <authorList>
            <person name="Corre E."/>
            <person name="Pelletier E."/>
            <person name="Niang G."/>
            <person name="Scheremetjew M."/>
            <person name="Finn R."/>
            <person name="Kale V."/>
            <person name="Holt S."/>
            <person name="Cochrane G."/>
            <person name="Meng A."/>
            <person name="Brown T."/>
            <person name="Cohen L."/>
        </authorList>
    </citation>
    <scope>NUCLEOTIDE SEQUENCE</scope>
    <source>
        <strain evidence="3">CCMP645</strain>
    </source>
</reference>
<dbReference type="AlphaFoldDB" id="A0A7S4BDV2"/>
<feature type="domain" description="Beta-lactamase-related" evidence="2">
    <location>
        <begin position="470"/>
        <end position="651"/>
    </location>
</feature>
<dbReference type="Pfam" id="PF00144">
    <property type="entry name" value="Beta-lactamase"/>
    <property type="match status" value="2"/>
</dbReference>
<dbReference type="PANTHER" id="PTHR43283">
    <property type="entry name" value="BETA-LACTAMASE-RELATED"/>
    <property type="match status" value="1"/>
</dbReference>